<reference evidence="2 3" key="1">
    <citation type="journal article" date="2016" name="Nat. Commun.">
        <title>Thousands of microbial genomes shed light on interconnected biogeochemical processes in an aquifer system.</title>
        <authorList>
            <person name="Anantharaman K."/>
            <person name="Brown C.T."/>
            <person name="Hug L.A."/>
            <person name="Sharon I."/>
            <person name="Castelle C.J."/>
            <person name="Probst A.J."/>
            <person name="Thomas B.C."/>
            <person name="Singh A."/>
            <person name="Wilkins M.J."/>
            <person name="Karaoz U."/>
            <person name="Brodie E.L."/>
            <person name="Williams K.H."/>
            <person name="Hubbard S.S."/>
            <person name="Banfield J.F."/>
        </authorList>
    </citation>
    <scope>NUCLEOTIDE SEQUENCE [LARGE SCALE GENOMIC DNA]</scope>
</reference>
<protein>
    <submittedName>
        <fullName evidence="2">Uncharacterized protein</fullName>
    </submittedName>
</protein>
<keyword evidence="1" id="KW-1133">Transmembrane helix</keyword>
<accession>A0A1F5YFA1</accession>
<keyword evidence="1" id="KW-0472">Membrane</keyword>
<feature type="transmembrane region" description="Helical" evidence="1">
    <location>
        <begin position="71"/>
        <end position="97"/>
    </location>
</feature>
<evidence type="ECO:0000256" key="1">
    <source>
        <dbReference type="SAM" id="Phobius"/>
    </source>
</evidence>
<dbReference type="InterPro" id="IPR043993">
    <property type="entry name" value="T4SS_pilin"/>
</dbReference>
<proteinExistence type="predicted"/>
<feature type="transmembrane region" description="Helical" evidence="1">
    <location>
        <begin position="34"/>
        <end position="59"/>
    </location>
</feature>
<gene>
    <name evidence="2" type="ORF">A2153_00250</name>
</gene>
<dbReference type="EMBL" id="MFJB01000089">
    <property type="protein sequence ID" value="OGF98732.1"/>
    <property type="molecule type" value="Genomic_DNA"/>
</dbReference>
<dbReference type="Proteomes" id="UP000177396">
    <property type="component" value="Unassembled WGS sequence"/>
</dbReference>
<sequence length="106" mass="11331">MQLAQVNIIQDYPPGRIADFQTLGGLISSFLPKILIVAGIIFFILTVAAGVAVISGAGSGNPQNQEKARSFLTYSVIGLVIIFASYWIVQLISFITFGSLKNLVGQ</sequence>
<evidence type="ECO:0000313" key="2">
    <source>
        <dbReference type="EMBL" id="OGF98732.1"/>
    </source>
</evidence>
<organism evidence="2 3">
    <name type="scientific">Candidatus Gottesmanbacteria bacterium RBG_16_38_7b</name>
    <dbReference type="NCBI Taxonomy" id="1798372"/>
    <lineage>
        <taxon>Bacteria</taxon>
        <taxon>Candidatus Gottesmaniibacteriota</taxon>
    </lineage>
</organism>
<dbReference type="AlphaFoldDB" id="A0A1F5YFA1"/>
<dbReference type="Pfam" id="PF18895">
    <property type="entry name" value="T4SS_pilin"/>
    <property type="match status" value="1"/>
</dbReference>
<keyword evidence="1" id="KW-0812">Transmembrane</keyword>
<evidence type="ECO:0000313" key="3">
    <source>
        <dbReference type="Proteomes" id="UP000177396"/>
    </source>
</evidence>
<comment type="caution">
    <text evidence="2">The sequence shown here is derived from an EMBL/GenBank/DDBJ whole genome shotgun (WGS) entry which is preliminary data.</text>
</comment>
<name>A0A1F5YFA1_9BACT</name>